<dbReference type="PRINTS" id="PR00313">
    <property type="entry name" value="CABNDNGRPT"/>
</dbReference>
<dbReference type="GO" id="GO:0005509">
    <property type="term" value="F:calcium ion binding"/>
    <property type="evidence" value="ECO:0007669"/>
    <property type="project" value="InterPro"/>
</dbReference>
<dbReference type="InterPro" id="IPR050557">
    <property type="entry name" value="RTX_toxin/Mannuronan_C5-epim"/>
</dbReference>
<dbReference type="GO" id="GO:0005615">
    <property type="term" value="C:extracellular space"/>
    <property type="evidence" value="ECO:0007669"/>
    <property type="project" value="InterPro"/>
</dbReference>
<keyword evidence="2" id="KW-0964">Secreted</keyword>
<dbReference type="InterPro" id="IPR011049">
    <property type="entry name" value="Serralysin-like_metalloprot_C"/>
</dbReference>
<dbReference type="Proteomes" id="UP000628984">
    <property type="component" value="Unassembled WGS sequence"/>
</dbReference>
<proteinExistence type="predicted"/>
<dbReference type="EMBL" id="BMYQ01000006">
    <property type="protein sequence ID" value="GGW32952.1"/>
    <property type="molecule type" value="Genomic_DNA"/>
</dbReference>
<name>A0A918IU51_9RHOB</name>
<accession>A0A918IU51</accession>
<dbReference type="AlphaFoldDB" id="A0A918IU51"/>
<sequence>MARLFATLAYSILDFNLYNMLQVNRYQQVNGHSTSWTDFPDHFRYGMNAFSFMAFAGPDLQFSGGSVTGGTVEAVYRVDTINGRDQAVFSFTEARVSALQVIEAIGTFSNADDLALMRQALSRADLISLSDSGDYAHGFGGNDTMRGHGGADLLMGDGGSDVLQGGTGNDSLQGGAGNDRLMGGSGADTFLLRSGTTGTDVITDFQDGLDRIDITGSFQRANHADGVLITHAGGTVLIEDVRLAQITAADFI</sequence>
<evidence type="ECO:0000256" key="2">
    <source>
        <dbReference type="ARBA" id="ARBA00022525"/>
    </source>
</evidence>
<gene>
    <name evidence="3" type="ORF">GCM10011452_21720</name>
</gene>
<reference evidence="3" key="1">
    <citation type="journal article" date="2014" name="Int. J. Syst. Evol. Microbiol.">
        <title>Complete genome sequence of Corynebacterium casei LMG S-19264T (=DSM 44701T), isolated from a smear-ripened cheese.</title>
        <authorList>
            <consortium name="US DOE Joint Genome Institute (JGI-PGF)"/>
            <person name="Walter F."/>
            <person name="Albersmeier A."/>
            <person name="Kalinowski J."/>
            <person name="Ruckert C."/>
        </authorList>
    </citation>
    <scope>NUCLEOTIDE SEQUENCE</scope>
    <source>
        <strain evidence="3">KCTC 23714</strain>
    </source>
</reference>
<protein>
    <recommendedName>
        <fullName evidence="5">Calcium-binding protein</fullName>
    </recommendedName>
</protein>
<dbReference type="PANTHER" id="PTHR38340:SF1">
    <property type="entry name" value="S-LAYER PROTEIN"/>
    <property type="match status" value="1"/>
</dbReference>
<dbReference type="SUPFAM" id="SSF51120">
    <property type="entry name" value="beta-Roll"/>
    <property type="match status" value="1"/>
</dbReference>
<organism evidence="3 4">
    <name type="scientific">Gemmobacter lanyuensis</name>
    <dbReference type="NCBI Taxonomy" id="1054497"/>
    <lineage>
        <taxon>Bacteria</taxon>
        <taxon>Pseudomonadati</taxon>
        <taxon>Pseudomonadota</taxon>
        <taxon>Alphaproteobacteria</taxon>
        <taxon>Rhodobacterales</taxon>
        <taxon>Paracoccaceae</taxon>
        <taxon>Gemmobacter</taxon>
    </lineage>
</organism>
<evidence type="ECO:0008006" key="5">
    <source>
        <dbReference type="Google" id="ProtNLM"/>
    </source>
</evidence>
<evidence type="ECO:0000256" key="1">
    <source>
        <dbReference type="ARBA" id="ARBA00004613"/>
    </source>
</evidence>
<comment type="subcellular location">
    <subcellularLocation>
        <location evidence="1">Secreted</location>
    </subcellularLocation>
</comment>
<dbReference type="PANTHER" id="PTHR38340">
    <property type="entry name" value="S-LAYER PROTEIN"/>
    <property type="match status" value="1"/>
</dbReference>
<reference evidence="3" key="2">
    <citation type="submission" date="2020-09" db="EMBL/GenBank/DDBJ databases">
        <authorList>
            <person name="Sun Q."/>
            <person name="Kim S."/>
        </authorList>
    </citation>
    <scope>NUCLEOTIDE SEQUENCE</scope>
    <source>
        <strain evidence="3">KCTC 23714</strain>
    </source>
</reference>
<dbReference type="InterPro" id="IPR001343">
    <property type="entry name" value="Hemolysn_Ca-bd"/>
</dbReference>
<evidence type="ECO:0000313" key="4">
    <source>
        <dbReference type="Proteomes" id="UP000628984"/>
    </source>
</evidence>
<dbReference type="InterPro" id="IPR018511">
    <property type="entry name" value="Hemolysin-typ_Ca-bd_CS"/>
</dbReference>
<keyword evidence="4" id="KW-1185">Reference proteome</keyword>
<dbReference type="Pfam" id="PF00353">
    <property type="entry name" value="HemolysinCabind"/>
    <property type="match status" value="2"/>
</dbReference>
<dbReference type="PROSITE" id="PS00330">
    <property type="entry name" value="HEMOLYSIN_CALCIUM"/>
    <property type="match status" value="3"/>
</dbReference>
<dbReference type="Gene3D" id="2.150.10.10">
    <property type="entry name" value="Serralysin-like metalloprotease, C-terminal"/>
    <property type="match status" value="1"/>
</dbReference>
<evidence type="ECO:0000313" key="3">
    <source>
        <dbReference type="EMBL" id="GGW32952.1"/>
    </source>
</evidence>
<dbReference type="RefSeq" id="WP_189633887.1">
    <property type="nucleotide sequence ID" value="NZ_BMYQ01000006.1"/>
</dbReference>
<comment type="caution">
    <text evidence="3">The sequence shown here is derived from an EMBL/GenBank/DDBJ whole genome shotgun (WGS) entry which is preliminary data.</text>
</comment>